<dbReference type="EMBL" id="CP012603">
    <property type="protein sequence ID" value="ALE38606.1"/>
    <property type="molecule type" value="Genomic_DNA"/>
</dbReference>
<dbReference type="SUPFAM" id="SSF48452">
    <property type="entry name" value="TPR-like"/>
    <property type="match status" value="1"/>
</dbReference>
<reference evidence="4 5" key="1">
    <citation type="journal article" date="2015" name="Genome Announc.">
        <title>Whole-Genome Sequence of Leptospira interrogans Serovar Hardjo Subtype Hardjoprajitno Strain Norma, Isolated from Cattle in a Leptospirosis Outbreak in Brazil.</title>
        <authorList>
            <person name="Cosate M.R."/>
            <person name="Soares S.C."/>
            <person name="Mendes T.A."/>
            <person name="Raittz R.T."/>
            <person name="Moreira E.C."/>
            <person name="Leite R."/>
            <person name="Fernandes G.R."/>
            <person name="Haddad J.P."/>
            <person name="Ortega J.M."/>
        </authorList>
    </citation>
    <scope>NUCLEOTIDE SEQUENCE [LARGE SCALE GENOMIC DNA]</scope>
    <source>
        <strain evidence="4 5">Norma</strain>
    </source>
</reference>
<evidence type="ECO:0000256" key="1">
    <source>
        <dbReference type="ARBA" id="ARBA00022737"/>
    </source>
</evidence>
<dbReference type="Pfam" id="PF07719">
    <property type="entry name" value="TPR_2"/>
    <property type="match status" value="1"/>
</dbReference>
<dbReference type="RefSeq" id="WP_000662524.1">
    <property type="nucleotide sequence ID" value="NZ_CP012603.1"/>
</dbReference>
<gene>
    <name evidence="4" type="ORF">G436_1405</name>
</gene>
<accession>A0A0M4N7H6</accession>
<dbReference type="InterPro" id="IPR019734">
    <property type="entry name" value="TPR_rpt"/>
</dbReference>
<dbReference type="Proteomes" id="UP000056502">
    <property type="component" value="Chromosome I"/>
</dbReference>
<proteinExistence type="predicted"/>
<dbReference type="SMART" id="SM00028">
    <property type="entry name" value="TPR"/>
    <property type="match status" value="2"/>
</dbReference>
<feature type="repeat" description="TPR" evidence="3">
    <location>
        <begin position="433"/>
        <end position="466"/>
    </location>
</feature>
<keyword evidence="1" id="KW-0677">Repeat</keyword>
<protein>
    <submittedName>
        <fullName evidence="4">Uncharacterized protein</fullName>
    </submittedName>
</protein>
<name>A0A0M4N7H6_LEPIR</name>
<keyword evidence="2 3" id="KW-0802">TPR repeat</keyword>
<evidence type="ECO:0000256" key="2">
    <source>
        <dbReference type="ARBA" id="ARBA00022803"/>
    </source>
</evidence>
<sequence>MKENYNILNIPQDLVEDLTTVKRINTNSQGWFDLASIREIQFGSIQIGPFKTKENGQYYTNSFGLILNSEIYDESHEILVWLPRLQHYGTWDSSHDELHIFPNQTWTSMKSDLIPFIEAQWGTYEGANKIKHLTIKGISKYADAFDFIPYHLNETVEKLSDDQLIDFLDQYENTILRHPNVSTLDEAYFALAKVYFRLGQKDPNQKNVWKEKCLQILNYYPQGRFHREKDAAEICVWASAEFGLKVFKNLLEKDKRQPEYAGGASLVSAFLIHFPDQWESILEISKVKTNTIGTLHSIETAKTWALNVANNALAAKLKQNQNVMELISKLLTQIEEFILSAPLGEFSEQEIHEIRHKKIVDRLTQGWEYLKKKEYSKVEELLNSIFAAYEKDGEALFLDARLFWLKSGSAEEGMKRAEKNLLLASNGDRLGRGRLHNLIGCALDELGKWEEALLSFQKAEELSPQDSIYVANLAEIFWKLGNKTSAGRYAKKAKSMGNQSEIVETIFRETTKNSPKE</sequence>
<dbReference type="PATRIC" id="fig|1279460.3.peg.1416"/>
<dbReference type="PROSITE" id="PS50005">
    <property type="entry name" value="TPR"/>
    <property type="match status" value="1"/>
</dbReference>
<evidence type="ECO:0000313" key="4">
    <source>
        <dbReference type="EMBL" id="ALE38606.1"/>
    </source>
</evidence>
<dbReference type="InterPro" id="IPR011990">
    <property type="entry name" value="TPR-like_helical_dom_sf"/>
</dbReference>
<dbReference type="InterPro" id="IPR013105">
    <property type="entry name" value="TPR_2"/>
</dbReference>
<dbReference type="AlphaFoldDB" id="A0A0M4N7H6"/>
<evidence type="ECO:0000313" key="5">
    <source>
        <dbReference type="Proteomes" id="UP000056502"/>
    </source>
</evidence>
<dbReference type="Gene3D" id="1.25.40.10">
    <property type="entry name" value="Tetratricopeptide repeat domain"/>
    <property type="match status" value="1"/>
</dbReference>
<organism evidence="4">
    <name type="scientific">Leptospira interrogans serovar Hardjo str. Norma</name>
    <dbReference type="NCBI Taxonomy" id="1279460"/>
    <lineage>
        <taxon>Bacteria</taxon>
        <taxon>Pseudomonadati</taxon>
        <taxon>Spirochaetota</taxon>
        <taxon>Spirochaetia</taxon>
        <taxon>Leptospirales</taxon>
        <taxon>Leptospiraceae</taxon>
        <taxon>Leptospira</taxon>
    </lineage>
</organism>
<evidence type="ECO:0000256" key="3">
    <source>
        <dbReference type="PROSITE-ProRule" id="PRU00339"/>
    </source>
</evidence>